<dbReference type="Pfam" id="PF05988">
    <property type="entry name" value="DUF899"/>
    <property type="match status" value="1"/>
</dbReference>
<gene>
    <name evidence="1" type="ORF">DWU99_07620</name>
</gene>
<dbReference type="InterPro" id="IPR010296">
    <property type="entry name" value="DUF899_thioredox"/>
</dbReference>
<comment type="caution">
    <text evidence="1">The sequence shown here is derived from an EMBL/GenBank/DDBJ whole genome shotgun (WGS) entry which is preliminary data.</text>
</comment>
<sequence>MSHEVVSREAWLEARRALMIKEREHMRLGDQLNAERRALPWVKVDKHYEFDAPSGKRTLSDLFDGRSQLFVKHYMLGPGQQHHCVGCALEVDHLEGILVHLQNHDLSYVAIARAPIEEIEALRSRMGWRFPFASSYRSDFNYDFNVSFKPEQVQAKKAFYNFRETDPGLEDLSGDSVFYKNEKGEIFLTYAAFGRGCEMFLGIYPFLDVSPKGRAENGPYHSLGDWVRPHDKYDRHGTVEPTGRYHEEGCGCSAHKR</sequence>
<keyword evidence="2" id="KW-1185">Reference proteome</keyword>
<organism evidence="1 2">
    <name type="scientific">Dyella psychrodurans</name>
    <dbReference type="NCBI Taxonomy" id="1927960"/>
    <lineage>
        <taxon>Bacteria</taxon>
        <taxon>Pseudomonadati</taxon>
        <taxon>Pseudomonadota</taxon>
        <taxon>Gammaproteobacteria</taxon>
        <taxon>Lysobacterales</taxon>
        <taxon>Rhodanobacteraceae</taxon>
        <taxon>Dyella</taxon>
    </lineage>
</organism>
<dbReference type="SUPFAM" id="SSF52833">
    <property type="entry name" value="Thioredoxin-like"/>
    <property type="match status" value="1"/>
</dbReference>
<proteinExistence type="predicted"/>
<evidence type="ECO:0000313" key="1">
    <source>
        <dbReference type="EMBL" id="RDS85382.1"/>
    </source>
</evidence>
<dbReference type="RefSeq" id="WP_115477423.1">
    <property type="nucleotide sequence ID" value="NZ_QRBF01000002.1"/>
</dbReference>
<dbReference type="OrthoDB" id="574359at2"/>
<reference evidence="1 2" key="1">
    <citation type="submission" date="2018-07" db="EMBL/GenBank/DDBJ databases">
        <title>Dyella monticola sp. nov. and Dyella psychrodurans sp. nov. isolated from monsoon evergreen broad-leaved forest soil of Dinghu Mountain, China.</title>
        <authorList>
            <person name="Gao Z."/>
            <person name="Qiu L."/>
        </authorList>
    </citation>
    <scope>NUCLEOTIDE SEQUENCE [LARGE SCALE GENOMIC DNA]</scope>
    <source>
        <strain evidence="1 2">4MSK11</strain>
    </source>
</reference>
<dbReference type="InterPro" id="IPR036249">
    <property type="entry name" value="Thioredoxin-like_sf"/>
</dbReference>
<accession>A0A370XAQ8</accession>
<name>A0A370XAQ8_9GAMM</name>
<dbReference type="AlphaFoldDB" id="A0A370XAQ8"/>
<dbReference type="Proteomes" id="UP000255334">
    <property type="component" value="Unassembled WGS sequence"/>
</dbReference>
<protein>
    <submittedName>
        <fullName evidence="1">DUF899 domain-containing protein</fullName>
    </submittedName>
</protein>
<evidence type="ECO:0000313" key="2">
    <source>
        <dbReference type="Proteomes" id="UP000255334"/>
    </source>
</evidence>
<dbReference type="EMBL" id="QRBF01000002">
    <property type="protein sequence ID" value="RDS85382.1"/>
    <property type="molecule type" value="Genomic_DNA"/>
</dbReference>